<keyword evidence="2" id="KW-1134">Transmembrane beta strand</keyword>
<dbReference type="PANTHER" id="PTHR12815">
    <property type="entry name" value="SORTING AND ASSEMBLY MACHINERY SAMM50 PROTEIN FAMILY MEMBER"/>
    <property type="match status" value="1"/>
</dbReference>
<evidence type="ECO:0000259" key="4">
    <source>
        <dbReference type="Pfam" id="PF01103"/>
    </source>
</evidence>
<dbReference type="GO" id="GO:0019867">
    <property type="term" value="C:outer membrane"/>
    <property type="evidence" value="ECO:0007669"/>
    <property type="project" value="InterPro"/>
</dbReference>
<dbReference type="OrthoDB" id="9769707at2"/>
<name>K9HHD1_9PROT</name>
<dbReference type="EMBL" id="ANHY01000011">
    <property type="protein sequence ID" value="EKV29848.1"/>
    <property type="molecule type" value="Genomic_DNA"/>
</dbReference>
<protein>
    <recommendedName>
        <fullName evidence="4">Bacterial surface antigen (D15) domain-containing protein</fullName>
    </recommendedName>
</protein>
<dbReference type="InterPro" id="IPR039910">
    <property type="entry name" value="D15-like"/>
</dbReference>
<dbReference type="RefSeq" id="WP_009540938.1">
    <property type="nucleotide sequence ID" value="NZ_ANHY01000011.1"/>
</dbReference>
<evidence type="ECO:0000313" key="5">
    <source>
        <dbReference type="EMBL" id="EKV29848.1"/>
    </source>
</evidence>
<proteinExistence type="predicted"/>
<dbReference type="InterPro" id="IPR000184">
    <property type="entry name" value="Bac_surfAg_D15"/>
</dbReference>
<accession>K9HHD1</accession>
<evidence type="ECO:0000256" key="3">
    <source>
        <dbReference type="ARBA" id="ARBA00023136"/>
    </source>
</evidence>
<comment type="subcellular location">
    <subcellularLocation>
        <location evidence="1">Membrane</location>
    </subcellularLocation>
</comment>
<sequence length="642" mass="69502">MTASTGDAPPEARASTAAMAAAARLVVLCVLLLGLPACSTISDITERITGDSSVQGLEEGQSPDDLPVPGDYGDIPYEVDITGADQGDLEDAMEDVGLLFRLQEEPPGTILGLRRRLDSDIEKFREVLRSQGYYKGEVSGRIDREADPVQVIVEVDPGPRYTIDAFTVHYRDQPPPQGAPLSLADVPLERGDPADADTILEVVDDLPQALMVRGYPFAKVVDTRYTVNHDQIVLRADVGMNTGPAARFGTVSISGLEDVKEDYLHDLTPWEPGDQWDEDELEAYRAALLSTGLFRSLRLTHPDQLAEDGSLPIDIEAVEAKHRTLGAGVHYSSDLGAGVTAFWEHRNYFGRDEDIRVELDLSQKNQELTSTFLKPAFLRPDQSLVAEATLQNEETEAFDRLGFDMSAGIERSVGELWTVGGGGSLEIAQITESDEDERTILLAGIPLTALRDSTDNPLDPTEGSRLGMSFTPYAGTADGAFVAFARSEVTGSVYYSPLESDRLTLAARAGFGTIAGEDLEVIPADKRFYTGGGGTVRGFGYQLIGPLDENNNPTGGRSKLELGLEARIKVTESIGVVPFADAGQVFGTQLPDFGREIRYAAGLGLRYYTAIGPIRLDVAAPINPREDVDDAYQFYISIGQAF</sequence>
<evidence type="ECO:0000256" key="2">
    <source>
        <dbReference type="ARBA" id="ARBA00022452"/>
    </source>
</evidence>
<keyword evidence="6" id="KW-1185">Reference proteome</keyword>
<keyword evidence="2" id="KW-0812">Transmembrane</keyword>
<organism evidence="5 6">
    <name type="scientific">Caenispirillum salinarum AK4</name>
    <dbReference type="NCBI Taxonomy" id="1238182"/>
    <lineage>
        <taxon>Bacteria</taxon>
        <taxon>Pseudomonadati</taxon>
        <taxon>Pseudomonadota</taxon>
        <taxon>Alphaproteobacteria</taxon>
        <taxon>Rhodospirillales</taxon>
        <taxon>Novispirillaceae</taxon>
        <taxon>Caenispirillum</taxon>
    </lineage>
</organism>
<feature type="domain" description="Bacterial surface antigen (D15)" evidence="4">
    <location>
        <begin position="347"/>
        <end position="642"/>
    </location>
</feature>
<dbReference type="Proteomes" id="UP000009881">
    <property type="component" value="Unassembled WGS sequence"/>
</dbReference>
<comment type="caution">
    <text evidence="5">The sequence shown here is derived from an EMBL/GenBank/DDBJ whole genome shotgun (WGS) entry which is preliminary data.</text>
</comment>
<dbReference type="AlphaFoldDB" id="K9HHD1"/>
<evidence type="ECO:0000313" key="6">
    <source>
        <dbReference type="Proteomes" id="UP000009881"/>
    </source>
</evidence>
<dbReference type="eggNOG" id="COG0729">
    <property type="taxonomic scope" value="Bacteria"/>
</dbReference>
<dbReference type="Gene3D" id="2.40.160.50">
    <property type="entry name" value="membrane protein fhac: a member of the omp85/tpsb transporter family"/>
    <property type="match status" value="1"/>
</dbReference>
<dbReference type="STRING" id="1238182.C882_0279"/>
<dbReference type="Pfam" id="PF01103">
    <property type="entry name" value="Omp85"/>
    <property type="match status" value="1"/>
</dbReference>
<keyword evidence="3" id="KW-0472">Membrane</keyword>
<dbReference type="Gene3D" id="3.10.20.310">
    <property type="entry name" value="membrane protein fhac"/>
    <property type="match status" value="1"/>
</dbReference>
<dbReference type="PATRIC" id="fig|1238182.3.peg.2494"/>
<gene>
    <name evidence="5" type="ORF">C882_0279</name>
</gene>
<reference evidence="5 6" key="1">
    <citation type="journal article" date="2013" name="Genome Announc.">
        <title>Draft Genome Sequence of an Alphaproteobacterium, Caenispirillum salinarum AK4(T), Isolated from a Solar Saltern.</title>
        <authorList>
            <person name="Khatri I."/>
            <person name="Singh A."/>
            <person name="Korpole S."/>
            <person name="Pinnaka A.K."/>
            <person name="Subramanian S."/>
        </authorList>
    </citation>
    <scope>NUCLEOTIDE SEQUENCE [LARGE SCALE GENOMIC DNA]</scope>
    <source>
        <strain evidence="5 6">AK4</strain>
    </source>
</reference>
<evidence type="ECO:0000256" key="1">
    <source>
        <dbReference type="ARBA" id="ARBA00004370"/>
    </source>
</evidence>
<dbReference type="SMR" id="K9HHD1"/>
<dbReference type="PANTHER" id="PTHR12815:SF42">
    <property type="entry name" value="BACTERIAL SURFACE ANTIGEN (D15) DOMAIN-CONTAINING PROTEIN"/>
    <property type="match status" value="1"/>
</dbReference>